<dbReference type="Pfam" id="PF01529">
    <property type="entry name" value="DHHC"/>
    <property type="match status" value="1"/>
</dbReference>
<reference evidence="13 14" key="1">
    <citation type="submission" date="2014-11" db="EMBL/GenBank/DDBJ databases">
        <authorList>
            <person name="Zhu J."/>
            <person name="Qi W."/>
            <person name="Song R."/>
        </authorList>
    </citation>
    <scope>NUCLEOTIDE SEQUENCE [LARGE SCALE GENOMIC DNA]</scope>
</reference>
<keyword evidence="2 10" id="KW-0808">Transferase</keyword>
<evidence type="ECO:0000256" key="4">
    <source>
        <dbReference type="ARBA" id="ARBA00022989"/>
    </source>
</evidence>
<comment type="subcellular location">
    <subcellularLocation>
        <location evidence="1">Endomembrane system</location>
        <topology evidence="1">Multi-pass membrane protein</topology>
    </subcellularLocation>
</comment>
<dbReference type="GO" id="GO:0005783">
    <property type="term" value="C:endoplasmic reticulum"/>
    <property type="evidence" value="ECO:0007669"/>
    <property type="project" value="TreeGrafter"/>
</dbReference>
<dbReference type="InterPro" id="IPR001594">
    <property type="entry name" value="Palmitoyltrfase_DHHC"/>
</dbReference>
<dbReference type="GO" id="GO:0019706">
    <property type="term" value="F:protein-cysteine S-palmitoyltransferase activity"/>
    <property type="evidence" value="ECO:0007669"/>
    <property type="project" value="UniProtKB-EC"/>
</dbReference>
<evidence type="ECO:0000256" key="6">
    <source>
        <dbReference type="ARBA" id="ARBA00023139"/>
    </source>
</evidence>
<dbReference type="GO" id="GO:0006612">
    <property type="term" value="P:protein targeting to membrane"/>
    <property type="evidence" value="ECO:0007669"/>
    <property type="project" value="TreeGrafter"/>
</dbReference>
<evidence type="ECO:0000256" key="3">
    <source>
        <dbReference type="ARBA" id="ARBA00022692"/>
    </source>
</evidence>
<feature type="region of interest" description="Disordered" evidence="11">
    <location>
        <begin position="470"/>
        <end position="648"/>
    </location>
</feature>
<feature type="region of interest" description="Disordered" evidence="11">
    <location>
        <begin position="345"/>
        <end position="371"/>
    </location>
</feature>
<evidence type="ECO:0000256" key="1">
    <source>
        <dbReference type="ARBA" id="ARBA00004127"/>
    </source>
</evidence>
<dbReference type="PROSITE" id="PS50216">
    <property type="entry name" value="DHHC"/>
    <property type="match status" value="1"/>
</dbReference>
<evidence type="ECO:0000256" key="10">
    <source>
        <dbReference type="RuleBase" id="RU079119"/>
    </source>
</evidence>
<comment type="catalytic activity">
    <reaction evidence="9 10">
        <text>L-cysteinyl-[protein] + hexadecanoyl-CoA = S-hexadecanoyl-L-cysteinyl-[protein] + CoA</text>
        <dbReference type="Rhea" id="RHEA:36683"/>
        <dbReference type="Rhea" id="RHEA-COMP:10131"/>
        <dbReference type="Rhea" id="RHEA-COMP:11032"/>
        <dbReference type="ChEBI" id="CHEBI:29950"/>
        <dbReference type="ChEBI" id="CHEBI:57287"/>
        <dbReference type="ChEBI" id="CHEBI:57379"/>
        <dbReference type="ChEBI" id="CHEBI:74151"/>
        <dbReference type="EC" id="2.3.1.225"/>
    </reaction>
</comment>
<feature type="compositionally biased region" description="Low complexity" evidence="11">
    <location>
        <begin position="478"/>
        <end position="492"/>
    </location>
</feature>
<name>A0A0G4H1K2_VITBC</name>
<dbReference type="STRING" id="1169540.A0A0G4H1K2"/>
<dbReference type="Proteomes" id="UP000041254">
    <property type="component" value="Unassembled WGS sequence"/>
</dbReference>
<feature type="transmembrane region" description="Helical" evidence="10">
    <location>
        <begin position="199"/>
        <end position="223"/>
    </location>
</feature>
<feature type="compositionally biased region" description="Polar residues" evidence="11">
    <location>
        <begin position="9"/>
        <end position="28"/>
    </location>
</feature>
<keyword evidence="4 10" id="KW-1133">Transmembrane helix</keyword>
<feature type="domain" description="Palmitoyltransferase DHHC" evidence="12">
    <location>
        <begin position="153"/>
        <end position="286"/>
    </location>
</feature>
<keyword evidence="5 10" id="KW-0472">Membrane</keyword>
<dbReference type="PANTHER" id="PTHR22883:SF43">
    <property type="entry name" value="PALMITOYLTRANSFERASE APP"/>
    <property type="match status" value="1"/>
</dbReference>
<dbReference type="EMBL" id="CDMY01000938">
    <property type="protein sequence ID" value="CEM37378.1"/>
    <property type="molecule type" value="Genomic_DNA"/>
</dbReference>
<proteinExistence type="inferred from homology"/>
<dbReference type="GO" id="GO:0005794">
    <property type="term" value="C:Golgi apparatus"/>
    <property type="evidence" value="ECO:0007669"/>
    <property type="project" value="TreeGrafter"/>
</dbReference>
<protein>
    <recommendedName>
        <fullName evidence="10">Palmitoyltransferase</fullName>
        <ecNumber evidence="10">2.3.1.225</ecNumber>
    </recommendedName>
</protein>
<feature type="region of interest" description="Disordered" evidence="11">
    <location>
        <begin position="1"/>
        <end position="29"/>
    </location>
</feature>
<evidence type="ECO:0000256" key="8">
    <source>
        <dbReference type="ARBA" id="ARBA00023315"/>
    </source>
</evidence>
<feature type="transmembrane region" description="Helical" evidence="10">
    <location>
        <begin position="243"/>
        <end position="269"/>
    </location>
</feature>
<dbReference type="PANTHER" id="PTHR22883">
    <property type="entry name" value="ZINC FINGER DHHC DOMAIN CONTAINING PROTEIN"/>
    <property type="match status" value="1"/>
</dbReference>
<feature type="transmembrane region" description="Helical" evidence="10">
    <location>
        <begin position="84"/>
        <end position="105"/>
    </location>
</feature>
<accession>A0A0G4H1K2</accession>
<evidence type="ECO:0000256" key="5">
    <source>
        <dbReference type="ARBA" id="ARBA00023136"/>
    </source>
</evidence>
<keyword evidence="6" id="KW-0564">Palmitate</keyword>
<sequence>MTSVRERPVTSSGGVADLQKTSSKSGYTDSGEKVFGNSVVLCKGKAITGPDCRTAAVTLTLIVLPNILFHAVTTPWFVREGHPWVPAVAALLAVLTVYFFLRTAIRDPGIIPRQRDAKNAFDRWKMGEDTHGFRTRPPPRFQDEVYHCHPIRVKYCTTCNIYRPPRAVHCSICDNCVERFDHHCPWVGNCVGKRNYKSFYLFVLSVSLLDMFILATCTVKLYYVVVDLEDQHDSSLAVFKGIWALATDAMLLMLYCLAAWFFVVGLCFYHSYLILTNQTTYEQIKNFYVDHSNPFNRGPCGNLFRLLCKRVRPTYFDPGSPKLPTLYEPRTDEYEMRIFRNVPSLPTHPTNGLDGSSADISREDLNRSNNNSRPIVVHEASADESGHAHLGGGHFHHHHHRRAAGGGPTGPRSHNCGMLPPFVLPPEDFLDRKEDIDGFELDDAEGPFALNVSSSDCPDVLEEAPDVNVTVTHPQEPPLSLHSSLPPAASRPSPTPPRPPGDRDRPPTSLVPPPLSDSQYVGYEGGSGGAATQSSANMSVEVGSEGGRDLRDLEGLSQADNDNITISPTPSQTQLVPQKQPSQSDDAAADSPDTVPAADSCPPAASESSPSPSSPDRRLVRQIPAAMGSQQQAVASRAESRNTPLTMEDRDMLAATDEQKRGGPAAALGAAVGMQPPIETALVAVHQSMDMRGGDADACLTPPGDEIALPSMNVIEVFIDEN</sequence>
<keyword evidence="3 10" id="KW-0812">Transmembrane</keyword>
<keyword evidence="14" id="KW-1185">Reference proteome</keyword>
<evidence type="ECO:0000256" key="9">
    <source>
        <dbReference type="ARBA" id="ARBA00048048"/>
    </source>
</evidence>
<dbReference type="EC" id="2.3.1.225" evidence="10"/>
<gene>
    <name evidence="13" type="ORF">Vbra_19226</name>
</gene>
<feature type="compositionally biased region" description="Polar residues" evidence="11">
    <location>
        <begin position="558"/>
        <end position="580"/>
    </location>
</feature>
<evidence type="ECO:0000256" key="7">
    <source>
        <dbReference type="ARBA" id="ARBA00023288"/>
    </source>
</evidence>
<organism evidence="13 14">
    <name type="scientific">Vitrella brassicaformis (strain CCMP3155)</name>
    <dbReference type="NCBI Taxonomy" id="1169540"/>
    <lineage>
        <taxon>Eukaryota</taxon>
        <taxon>Sar</taxon>
        <taxon>Alveolata</taxon>
        <taxon>Colpodellida</taxon>
        <taxon>Vitrellaceae</taxon>
        <taxon>Vitrella</taxon>
    </lineage>
</organism>
<keyword evidence="8 10" id="KW-0012">Acyltransferase</keyword>
<evidence type="ECO:0000256" key="11">
    <source>
        <dbReference type="SAM" id="MobiDB-lite"/>
    </source>
</evidence>
<evidence type="ECO:0000256" key="2">
    <source>
        <dbReference type="ARBA" id="ARBA00022679"/>
    </source>
</evidence>
<dbReference type="InterPro" id="IPR039859">
    <property type="entry name" value="PFA4/ZDH16/20/ERF2-like"/>
</dbReference>
<dbReference type="AlphaFoldDB" id="A0A0G4H1K2"/>
<feature type="region of interest" description="Disordered" evidence="11">
    <location>
        <begin position="385"/>
        <end position="420"/>
    </location>
</feature>
<evidence type="ECO:0000259" key="12">
    <source>
        <dbReference type="Pfam" id="PF01529"/>
    </source>
</evidence>
<keyword evidence="7" id="KW-0449">Lipoprotein</keyword>
<feature type="compositionally biased region" description="Basic residues" evidence="11">
    <location>
        <begin position="394"/>
        <end position="403"/>
    </location>
</feature>
<comment type="similarity">
    <text evidence="10">Belongs to the DHHC palmitoyltransferase family.</text>
</comment>
<comment type="domain">
    <text evidence="10">The DHHC domain is required for palmitoyltransferase activity.</text>
</comment>
<dbReference type="OrthoDB" id="4096362at2759"/>
<dbReference type="VEuPathDB" id="CryptoDB:Vbra_19226"/>
<dbReference type="InParanoid" id="A0A0G4H1K2"/>
<evidence type="ECO:0000313" key="13">
    <source>
        <dbReference type="EMBL" id="CEM37378.1"/>
    </source>
</evidence>
<feature type="compositionally biased region" description="Low complexity" evidence="11">
    <location>
        <begin position="581"/>
        <end position="611"/>
    </location>
</feature>
<evidence type="ECO:0000313" key="14">
    <source>
        <dbReference type="Proteomes" id="UP000041254"/>
    </source>
</evidence>
<feature type="transmembrane region" description="Helical" evidence="10">
    <location>
        <begin position="55"/>
        <end position="78"/>
    </location>
</feature>